<organism evidence="16 17">
    <name type="scientific">Homarus americanus</name>
    <name type="common">American lobster</name>
    <dbReference type="NCBI Taxonomy" id="6706"/>
    <lineage>
        <taxon>Eukaryota</taxon>
        <taxon>Metazoa</taxon>
        <taxon>Ecdysozoa</taxon>
        <taxon>Arthropoda</taxon>
        <taxon>Crustacea</taxon>
        <taxon>Multicrustacea</taxon>
        <taxon>Malacostraca</taxon>
        <taxon>Eumalacostraca</taxon>
        <taxon>Eucarida</taxon>
        <taxon>Decapoda</taxon>
        <taxon>Pleocyemata</taxon>
        <taxon>Astacidea</taxon>
        <taxon>Nephropoidea</taxon>
        <taxon>Nephropidae</taxon>
        <taxon>Homarus</taxon>
    </lineage>
</organism>
<protein>
    <submittedName>
        <fullName evidence="16">Glutamate receptor ionotropic, delta-1-like 31</fullName>
    </submittedName>
</protein>
<evidence type="ECO:0000256" key="4">
    <source>
        <dbReference type="ARBA" id="ARBA00022475"/>
    </source>
</evidence>
<keyword evidence="9 16" id="KW-0675">Receptor</keyword>
<reference evidence="16" key="1">
    <citation type="journal article" date="2021" name="Sci. Adv.">
        <title>The American lobster genome reveals insights on longevity, neural, and immune adaptations.</title>
        <authorList>
            <person name="Polinski J.M."/>
            <person name="Zimin A.V."/>
            <person name="Clark K.F."/>
            <person name="Kohn A.B."/>
            <person name="Sadowski N."/>
            <person name="Timp W."/>
            <person name="Ptitsyn A."/>
            <person name="Khanna P."/>
            <person name="Romanova D.Y."/>
            <person name="Williams P."/>
            <person name="Greenwood S.J."/>
            <person name="Moroz L.L."/>
            <person name="Walt D.R."/>
            <person name="Bodnar A.G."/>
        </authorList>
    </citation>
    <scope>NUCLEOTIDE SEQUENCE</scope>
    <source>
        <strain evidence="16">GMGI-L3</strain>
    </source>
</reference>
<feature type="transmembrane region" description="Helical" evidence="14">
    <location>
        <begin position="581"/>
        <end position="602"/>
    </location>
</feature>
<feature type="transmembrane region" description="Helical" evidence="14">
    <location>
        <begin position="817"/>
        <end position="837"/>
    </location>
</feature>
<dbReference type="GO" id="GO:0015276">
    <property type="term" value="F:ligand-gated monoatomic ion channel activity"/>
    <property type="evidence" value="ECO:0007669"/>
    <property type="project" value="InterPro"/>
</dbReference>
<dbReference type="GO" id="GO:0050906">
    <property type="term" value="P:detection of stimulus involved in sensory perception"/>
    <property type="evidence" value="ECO:0007669"/>
    <property type="project" value="UniProtKB-ARBA"/>
</dbReference>
<name>A0A8J5JC39_HOMAM</name>
<evidence type="ECO:0000256" key="14">
    <source>
        <dbReference type="SAM" id="Phobius"/>
    </source>
</evidence>
<dbReference type="Gene3D" id="3.40.190.10">
    <property type="entry name" value="Periplasmic binding protein-like II"/>
    <property type="match status" value="1"/>
</dbReference>
<dbReference type="InterPro" id="IPR001320">
    <property type="entry name" value="Iontro_rcpt_C"/>
</dbReference>
<dbReference type="InterPro" id="IPR052192">
    <property type="entry name" value="Insect_Ionotropic_Sensory_Rcpt"/>
</dbReference>
<proteinExistence type="inferred from homology"/>
<evidence type="ECO:0000256" key="6">
    <source>
        <dbReference type="ARBA" id="ARBA00022989"/>
    </source>
</evidence>
<evidence type="ECO:0000256" key="9">
    <source>
        <dbReference type="ARBA" id="ARBA00023170"/>
    </source>
</evidence>
<feature type="transmembrane region" description="Helical" evidence="14">
    <location>
        <begin position="510"/>
        <end position="532"/>
    </location>
</feature>
<evidence type="ECO:0000313" key="17">
    <source>
        <dbReference type="Proteomes" id="UP000747542"/>
    </source>
</evidence>
<dbReference type="PANTHER" id="PTHR42643">
    <property type="entry name" value="IONOTROPIC RECEPTOR 20A-RELATED"/>
    <property type="match status" value="1"/>
</dbReference>
<evidence type="ECO:0000256" key="13">
    <source>
        <dbReference type="SAM" id="MobiDB-lite"/>
    </source>
</evidence>
<comment type="similarity">
    <text evidence="2">Belongs to the glutamate-gated ion channel (TC 1.A.10.1) family.</text>
</comment>
<comment type="caution">
    <text evidence="16">The sequence shown here is derived from an EMBL/GenBank/DDBJ whole genome shotgun (WGS) entry which is preliminary data.</text>
</comment>
<evidence type="ECO:0000256" key="11">
    <source>
        <dbReference type="ARBA" id="ARBA00023286"/>
    </source>
</evidence>
<evidence type="ECO:0000256" key="5">
    <source>
        <dbReference type="ARBA" id="ARBA00022692"/>
    </source>
</evidence>
<feature type="region of interest" description="Disordered" evidence="13">
    <location>
        <begin position="145"/>
        <end position="174"/>
    </location>
</feature>
<dbReference type="Gene3D" id="1.10.287.70">
    <property type="match status" value="1"/>
</dbReference>
<feature type="compositionally biased region" description="Basic and acidic residues" evidence="13">
    <location>
        <begin position="11"/>
        <end position="22"/>
    </location>
</feature>
<keyword evidence="10" id="KW-0325">Glycoprotein</keyword>
<evidence type="ECO:0000256" key="10">
    <source>
        <dbReference type="ARBA" id="ARBA00023180"/>
    </source>
</evidence>
<evidence type="ECO:0000256" key="12">
    <source>
        <dbReference type="ARBA" id="ARBA00023303"/>
    </source>
</evidence>
<dbReference type="EMBL" id="JAHLQT010040670">
    <property type="protein sequence ID" value="KAG7155762.1"/>
    <property type="molecule type" value="Genomic_DNA"/>
</dbReference>
<dbReference type="PANTHER" id="PTHR42643:SF24">
    <property type="entry name" value="IONOTROPIC RECEPTOR 60A"/>
    <property type="match status" value="1"/>
</dbReference>
<evidence type="ECO:0000256" key="8">
    <source>
        <dbReference type="ARBA" id="ARBA00023136"/>
    </source>
</evidence>
<dbReference type="SUPFAM" id="SSF53850">
    <property type="entry name" value="Periplasmic binding protein-like II"/>
    <property type="match status" value="1"/>
</dbReference>
<dbReference type="Pfam" id="PF10613">
    <property type="entry name" value="Lig_chan-Glu_bd"/>
    <property type="match status" value="1"/>
</dbReference>
<keyword evidence="8 14" id="KW-0472">Membrane</keyword>
<keyword evidence="17" id="KW-1185">Reference proteome</keyword>
<dbReference type="Proteomes" id="UP000747542">
    <property type="component" value="Unassembled WGS sequence"/>
</dbReference>
<keyword evidence="11" id="KW-1071">Ligand-gated ion channel</keyword>
<keyword evidence="6 14" id="KW-1133">Transmembrane helix</keyword>
<feature type="compositionally biased region" description="Gly residues" evidence="13">
    <location>
        <begin position="1"/>
        <end position="10"/>
    </location>
</feature>
<dbReference type="AlphaFoldDB" id="A0A8J5JC39"/>
<evidence type="ECO:0000259" key="15">
    <source>
        <dbReference type="SMART" id="SM00918"/>
    </source>
</evidence>
<feature type="domain" description="Ionotropic glutamate receptor L-glutamate and glycine-binding" evidence="15">
    <location>
        <begin position="409"/>
        <end position="466"/>
    </location>
</feature>
<keyword evidence="12" id="KW-0407">Ion channel</keyword>
<dbReference type="InterPro" id="IPR019594">
    <property type="entry name" value="Glu/Gly-bd"/>
</dbReference>
<evidence type="ECO:0000256" key="3">
    <source>
        <dbReference type="ARBA" id="ARBA00022448"/>
    </source>
</evidence>
<comment type="subcellular location">
    <subcellularLocation>
        <location evidence="1">Cell membrane</location>
        <topology evidence="1">Multi-pass membrane protein</topology>
    </subcellularLocation>
</comment>
<keyword evidence="7" id="KW-0406">Ion transport</keyword>
<keyword evidence="3" id="KW-0813">Transport</keyword>
<accession>A0A8J5JC39</accession>
<keyword evidence="4" id="KW-1003">Cell membrane</keyword>
<keyword evidence="5 14" id="KW-0812">Transmembrane</keyword>
<dbReference type="SMART" id="SM00918">
    <property type="entry name" value="Lig_chan-Glu_bd"/>
    <property type="match status" value="1"/>
</dbReference>
<evidence type="ECO:0000256" key="2">
    <source>
        <dbReference type="ARBA" id="ARBA00008685"/>
    </source>
</evidence>
<evidence type="ECO:0000313" key="16">
    <source>
        <dbReference type="EMBL" id="KAG7155762.1"/>
    </source>
</evidence>
<feature type="compositionally biased region" description="Polar residues" evidence="13">
    <location>
        <begin position="163"/>
        <end position="174"/>
    </location>
</feature>
<evidence type="ECO:0000256" key="1">
    <source>
        <dbReference type="ARBA" id="ARBA00004651"/>
    </source>
</evidence>
<gene>
    <name evidence="16" type="primary">Grid1-L31</name>
    <name evidence="16" type="ORF">Hamer_G023814</name>
</gene>
<feature type="region of interest" description="Disordered" evidence="13">
    <location>
        <begin position="1"/>
        <end position="22"/>
    </location>
</feature>
<dbReference type="Pfam" id="PF00060">
    <property type="entry name" value="Lig_chan"/>
    <property type="match status" value="1"/>
</dbReference>
<sequence length="839" mass="94226">MLPQEGGGDGHGMEREEKERGRAGVLEACGGEVVRWAGGRWVGKAPDGGAGGQARRYSECMCRTHSLYGVTDGSPPLLPRSSSLGELTKKNMWWCVLVVVVVVLEGSSGQHLEEQHHPEEHNSKACLESCSSLHLTQSLSTTSRLETVANSPNVTKHRRTRSVYPTSVSPREGNTTYEQYAHEDRPHHAGADLKFPQEQQSVSVATSVTGNTESQENLSKQILLSLTLNIPSDKIPVILHDSEAQSVNVLDHFLRASLGLSAVIINISGGVLPIVEWLDEYNDGYFVHIIIFSSVSVVESFVEGLPELVWTPDHLLLINVDESVNATHLLAQEKFSHSLYLSLLQPHNRMGAGHYLILTLETFRPLNKITSHGIYSVTKPRAFSEVFPDRFQSFYGYKIQLASWPDDFPYLIPGPTLEKTYGMCVNMLNEISAKLNFSYVFDSEAEASWGELVNGSWIGMVGQVSRKEKDMSVNVIAVDKDRYTAVDLSVIYMTDSFSFVLRIPTPPPRWWSIVFPFTWQTWVAVFAFLVVISAQLSLFYKVRGVARSSSEAVLVIMRTLLRQDVPNPPSHVSIRVIQGAWMIVAMILSISYTGNLVAYITVPEKPIRLTSLKQLAESSLTPTMVDYGNFVPGALRASKHPTLHVLGQKLQLIPDYGYDVGFAQVMDGTHAFLEGTEFFNYMVILYHMSTTTYFLPEVIYSTNVAWIYPKKTPWKHKLDPYLQAFVESGLCLYWKKRHLRSLPGPKASWDYQRAHSTTKKPPWALPGPWARWDYQRTPRGVWEVLVYDFMKQMGENLHQDTSVPLRPLSLQDLQGTFIIYGLFTLASILVGVLEMLFHP</sequence>
<evidence type="ECO:0000256" key="7">
    <source>
        <dbReference type="ARBA" id="ARBA00023065"/>
    </source>
</evidence>
<dbReference type="GO" id="GO:0005886">
    <property type="term" value="C:plasma membrane"/>
    <property type="evidence" value="ECO:0007669"/>
    <property type="project" value="UniProtKB-SubCell"/>
</dbReference>